<evidence type="ECO:0000256" key="1">
    <source>
        <dbReference type="ARBA" id="ARBA00011073"/>
    </source>
</evidence>
<dbReference type="CDD" id="cd04852">
    <property type="entry name" value="Peptidases_S8_3"/>
    <property type="match status" value="1"/>
</dbReference>
<gene>
    <name evidence="12" type="ORF">NE237_018205</name>
</gene>
<evidence type="ECO:0000256" key="5">
    <source>
        <dbReference type="ARBA" id="ARBA00022825"/>
    </source>
</evidence>
<dbReference type="InterPro" id="IPR010259">
    <property type="entry name" value="S8pro/Inhibitor_I9"/>
</dbReference>
<dbReference type="GO" id="GO:0004252">
    <property type="term" value="F:serine-type endopeptidase activity"/>
    <property type="evidence" value="ECO:0007669"/>
    <property type="project" value="UniProtKB-UniRule"/>
</dbReference>
<evidence type="ECO:0000259" key="11">
    <source>
        <dbReference type="Pfam" id="PF17766"/>
    </source>
</evidence>
<keyword evidence="4 7" id="KW-0378">Hydrolase</keyword>
<dbReference type="GO" id="GO:0019211">
    <property type="term" value="F:phosphatase activator activity"/>
    <property type="evidence" value="ECO:0007669"/>
    <property type="project" value="InterPro"/>
</dbReference>
<dbReference type="EMBL" id="JAMYWD010000007">
    <property type="protein sequence ID" value="KAJ4966356.1"/>
    <property type="molecule type" value="Genomic_DNA"/>
</dbReference>
<dbReference type="Gene3D" id="3.50.30.30">
    <property type="match status" value="1"/>
</dbReference>
<dbReference type="Gene3D" id="3.30.70.80">
    <property type="entry name" value="Peptidase S8 propeptide/proteinase inhibitor I9"/>
    <property type="match status" value="1"/>
</dbReference>
<proteinExistence type="inferred from homology"/>
<evidence type="ECO:0000259" key="9">
    <source>
        <dbReference type="Pfam" id="PF00082"/>
    </source>
</evidence>
<dbReference type="PROSITE" id="PS51892">
    <property type="entry name" value="SUBTILASE"/>
    <property type="match status" value="1"/>
</dbReference>
<evidence type="ECO:0000256" key="2">
    <source>
        <dbReference type="ARBA" id="ARBA00022670"/>
    </source>
</evidence>
<dbReference type="Pfam" id="PF05922">
    <property type="entry name" value="Inhibitor_I9"/>
    <property type="match status" value="1"/>
</dbReference>
<dbReference type="GO" id="GO:0006508">
    <property type="term" value="P:proteolysis"/>
    <property type="evidence" value="ECO:0007669"/>
    <property type="project" value="UniProtKB-KW"/>
</dbReference>
<dbReference type="AlphaFoldDB" id="A0A9Q0K9F7"/>
<dbReference type="Pfam" id="PF03095">
    <property type="entry name" value="PTPA"/>
    <property type="match status" value="1"/>
</dbReference>
<dbReference type="PROSITE" id="PS00138">
    <property type="entry name" value="SUBTILASE_SER"/>
    <property type="match status" value="1"/>
</dbReference>
<feature type="domain" description="Peptidase S8/S53" evidence="9">
    <location>
        <begin position="139"/>
        <end position="571"/>
    </location>
</feature>
<sequence length="754" mass="81221">MMASFLQYNHFLGVFALLHLLLCLTVSVTGTASNVHIVYMGEKKHEDPATTVKSHHDMLLTLLGSKEAAKNSILYSYKHGFSGFAAKLTDSQAKLLAEFPGVVRVFPNYFRKLHTTRSWDFLGLNTNYPTNLLSKSNMGDGVIIAMIDTGIWPESESFKDDDMGPIPSRWKGICQTGESFNSTHCNKKIIGARWFIKGLREAVGTFNTTENGEYLSPRDGNGHGTHCASTAAGHLIEKASYGGLGMGVARGGAPLARLAIYKTCWVNGLCTDADILKAFDKAVLDGVDIISVSLGSMSSYQSNGLAVGSFHAIAKGITVVFSGGNGGPFSNSVENVEPWLITVAATTIDRVFPTAITLGNNSTLTGQSLSIVKHKEVFTSLAIDDSVTVCELGNLNSTLVAGKVVFCIASQHNPDMESASLAVLVAGGVGLIYAQQPNDNLSPCMDIQCIQVDYEIGAKILSYISKTRSPIVKLSQPKTVIGKWVAPQVASFSSRGPSSLSPAVLKPDIAAPGVNILAAIPSASSRGYAFLSGTSMSCPHVAGVAALLKSLHKDWSPAAIKSAIITTASQTGTDKDVIWAEGDTQKPANAFDIGGGHVDPNKAANPGLIYNISMESYIQFLCSIGYRKRELNYLTNRTSCSRKRHSVLDLNLPSISIPYLKRTITVTRTVTNVGSVNSVYRALVQSPHGVKMMLGLERRLSGRSYSRIDYGTGHETNFAAWLYCIVRQGLLKEEDYQAIVSRIFVKYLELMSDE</sequence>
<dbReference type="FunFam" id="3.50.30.30:FF:000005">
    <property type="entry name" value="subtilisin-like protease SBT1.5"/>
    <property type="match status" value="1"/>
</dbReference>
<dbReference type="InterPro" id="IPR037045">
    <property type="entry name" value="S8pro/Inhibitor_I9_sf"/>
</dbReference>
<evidence type="ECO:0000256" key="3">
    <source>
        <dbReference type="ARBA" id="ARBA00022729"/>
    </source>
</evidence>
<evidence type="ECO:0000313" key="13">
    <source>
        <dbReference type="Proteomes" id="UP001141806"/>
    </source>
</evidence>
<dbReference type="PROSITE" id="PS00137">
    <property type="entry name" value="SUBTILASE_HIS"/>
    <property type="match status" value="1"/>
</dbReference>
<dbReference type="FunFam" id="3.40.50.200:FF:000006">
    <property type="entry name" value="Subtilisin-like protease SBT1.5"/>
    <property type="match status" value="1"/>
</dbReference>
<keyword evidence="5 7" id="KW-0720">Serine protease</keyword>
<dbReference type="InterPro" id="IPR034197">
    <property type="entry name" value="Peptidases_S8_3"/>
</dbReference>
<feature type="active site" description="Charge relay system" evidence="6 7">
    <location>
        <position position="535"/>
    </location>
</feature>
<dbReference type="InterPro" id="IPR015500">
    <property type="entry name" value="Peptidase_S8_subtilisin-rel"/>
</dbReference>
<comment type="caution">
    <text evidence="12">The sequence shown here is derived from an EMBL/GenBank/DDBJ whole genome shotgun (WGS) entry which is preliminary data.</text>
</comment>
<feature type="active site" description="Charge relay system" evidence="6 7">
    <location>
        <position position="223"/>
    </location>
</feature>
<protein>
    <submittedName>
        <fullName evidence="12">Uncharacterized protein</fullName>
    </submittedName>
</protein>
<dbReference type="InterPro" id="IPR036852">
    <property type="entry name" value="Peptidase_S8/S53_dom_sf"/>
</dbReference>
<dbReference type="SUPFAM" id="SSF52743">
    <property type="entry name" value="Subtilisin-like"/>
    <property type="match status" value="1"/>
</dbReference>
<keyword evidence="2 7" id="KW-0645">Protease</keyword>
<reference evidence="12" key="1">
    <citation type="journal article" date="2023" name="Plant J.">
        <title>The genome of the king protea, Protea cynaroides.</title>
        <authorList>
            <person name="Chang J."/>
            <person name="Duong T.A."/>
            <person name="Schoeman C."/>
            <person name="Ma X."/>
            <person name="Roodt D."/>
            <person name="Barker N."/>
            <person name="Li Z."/>
            <person name="Van de Peer Y."/>
            <person name="Mizrachi E."/>
        </authorList>
    </citation>
    <scope>NUCLEOTIDE SEQUENCE</scope>
    <source>
        <tissue evidence="12">Young leaves</tissue>
    </source>
</reference>
<dbReference type="Pfam" id="PF17766">
    <property type="entry name" value="fn3_6"/>
    <property type="match status" value="1"/>
</dbReference>
<dbReference type="InterPro" id="IPR000209">
    <property type="entry name" value="Peptidase_S8/S53_dom"/>
</dbReference>
<keyword evidence="3 8" id="KW-0732">Signal</keyword>
<evidence type="ECO:0000256" key="6">
    <source>
        <dbReference type="PIRSR" id="PIRSR615500-1"/>
    </source>
</evidence>
<accession>A0A9Q0K9F7</accession>
<dbReference type="InterPro" id="IPR037218">
    <property type="entry name" value="PTPA_sf"/>
</dbReference>
<feature type="chain" id="PRO_5040195051" evidence="8">
    <location>
        <begin position="33"/>
        <end position="754"/>
    </location>
</feature>
<evidence type="ECO:0000259" key="10">
    <source>
        <dbReference type="Pfam" id="PF05922"/>
    </source>
</evidence>
<feature type="active site" description="Charge relay system" evidence="6 7">
    <location>
        <position position="148"/>
    </location>
</feature>
<dbReference type="InterPro" id="IPR023828">
    <property type="entry name" value="Peptidase_S8_Ser-AS"/>
</dbReference>
<organism evidence="12 13">
    <name type="scientific">Protea cynaroides</name>
    <dbReference type="NCBI Taxonomy" id="273540"/>
    <lineage>
        <taxon>Eukaryota</taxon>
        <taxon>Viridiplantae</taxon>
        <taxon>Streptophyta</taxon>
        <taxon>Embryophyta</taxon>
        <taxon>Tracheophyta</taxon>
        <taxon>Spermatophyta</taxon>
        <taxon>Magnoliopsida</taxon>
        <taxon>Proteales</taxon>
        <taxon>Proteaceae</taxon>
        <taxon>Protea</taxon>
    </lineage>
</organism>
<evidence type="ECO:0000256" key="4">
    <source>
        <dbReference type="ARBA" id="ARBA00022801"/>
    </source>
</evidence>
<feature type="domain" description="Subtilisin-like protease fibronectin type-III" evidence="11">
    <location>
        <begin position="649"/>
        <end position="692"/>
    </location>
</feature>
<dbReference type="InterPro" id="IPR004327">
    <property type="entry name" value="Phstyr_phstse_ac"/>
</dbReference>
<dbReference type="Gene3D" id="2.60.40.2310">
    <property type="match status" value="1"/>
</dbReference>
<dbReference type="InterPro" id="IPR041469">
    <property type="entry name" value="Subtilisin-like_FN3"/>
</dbReference>
<dbReference type="CDD" id="cd02120">
    <property type="entry name" value="PA_subtilisin_like"/>
    <property type="match status" value="1"/>
</dbReference>
<name>A0A9Q0K9F7_9MAGN</name>
<dbReference type="InterPro" id="IPR045051">
    <property type="entry name" value="SBT"/>
</dbReference>
<dbReference type="InterPro" id="IPR022398">
    <property type="entry name" value="Peptidase_S8_His-AS"/>
</dbReference>
<comment type="similarity">
    <text evidence="1 7">Belongs to the peptidase S8 family.</text>
</comment>
<feature type="signal peptide" evidence="8">
    <location>
        <begin position="1"/>
        <end position="32"/>
    </location>
</feature>
<dbReference type="Pfam" id="PF00082">
    <property type="entry name" value="Peptidase_S8"/>
    <property type="match status" value="1"/>
</dbReference>
<dbReference type="Gene3D" id="3.40.50.200">
    <property type="entry name" value="Peptidase S8/S53 domain"/>
    <property type="match status" value="1"/>
</dbReference>
<dbReference type="PRINTS" id="PR00723">
    <property type="entry name" value="SUBTILISIN"/>
</dbReference>
<evidence type="ECO:0000256" key="8">
    <source>
        <dbReference type="SAM" id="SignalP"/>
    </source>
</evidence>
<evidence type="ECO:0000313" key="12">
    <source>
        <dbReference type="EMBL" id="KAJ4966356.1"/>
    </source>
</evidence>
<feature type="domain" description="Inhibitor I9" evidence="10">
    <location>
        <begin position="35"/>
        <end position="114"/>
    </location>
</feature>
<dbReference type="OrthoDB" id="206201at2759"/>
<keyword evidence="13" id="KW-1185">Reference proteome</keyword>
<evidence type="ECO:0000256" key="7">
    <source>
        <dbReference type="PROSITE-ProRule" id="PRU01240"/>
    </source>
</evidence>
<dbReference type="PANTHER" id="PTHR10795">
    <property type="entry name" value="PROPROTEIN CONVERTASE SUBTILISIN/KEXIN"/>
    <property type="match status" value="1"/>
</dbReference>
<dbReference type="SUPFAM" id="SSF140984">
    <property type="entry name" value="PTPA-like"/>
    <property type="match status" value="1"/>
</dbReference>
<dbReference type="FunFam" id="3.30.70.80:FF:000002">
    <property type="entry name" value="Subtilisin-like protease SBT5.3"/>
    <property type="match status" value="1"/>
</dbReference>
<dbReference type="Proteomes" id="UP001141806">
    <property type="component" value="Unassembled WGS sequence"/>
</dbReference>